<organism evidence="7 8">
    <name type="scientific">Exiguobacterium oxidotolerans</name>
    <dbReference type="NCBI Taxonomy" id="223958"/>
    <lineage>
        <taxon>Bacteria</taxon>
        <taxon>Bacillati</taxon>
        <taxon>Bacillota</taxon>
        <taxon>Bacilli</taxon>
        <taxon>Bacillales</taxon>
        <taxon>Bacillales Family XII. Incertae Sedis</taxon>
        <taxon>Exiguobacterium</taxon>
    </lineage>
</organism>
<dbReference type="Gene3D" id="3.40.50.2000">
    <property type="entry name" value="Glycogen Phosphorylase B"/>
    <property type="match status" value="2"/>
</dbReference>
<evidence type="ECO:0000313" key="8">
    <source>
        <dbReference type="Proteomes" id="UP000439752"/>
    </source>
</evidence>
<dbReference type="AlphaFoldDB" id="A0A653IGW0"/>
<dbReference type="EC" id="5.1.3.14" evidence="3"/>
<dbReference type="PANTHER" id="PTHR43174:SF2">
    <property type="entry name" value="UDP-N-ACETYLGLUCOSAMINE 2-EPIMERASE"/>
    <property type="match status" value="1"/>
</dbReference>
<evidence type="ECO:0000256" key="2">
    <source>
        <dbReference type="ARBA" id="ARBA00038209"/>
    </source>
</evidence>
<evidence type="ECO:0000313" key="7">
    <source>
        <dbReference type="EMBL" id="VWX38054.1"/>
    </source>
</evidence>
<reference evidence="7 8" key="1">
    <citation type="submission" date="2019-10" db="EMBL/GenBank/DDBJ databases">
        <authorList>
            <person name="Karimi E."/>
        </authorList>
    </citation>
    <scope>NUCLEOTIDE SEQUENCE [LARGE SCALE GENOMIC DNA]</scope>
    <source>
        <strain evidence="7">Exiguobacterium sp. 9Y</strain>
    </source>
</reference>
<dbReference type="GO" id="GO:0008761">
    <property type="term" value="F:UDP-N-acetylglucosamine 2-epimerase activity"/>
    <property type="evidence" value="ECO:0007669"/>
    <property type="project" value="UniProtKB-EC"/>
</dbReference>
<dbReference type="InterPro" id="IPR029767">
    <property type="entry name" value="WecB-like"/>
</dbReference>
<feature type="domain" description="UDP-N-acetylglucosamine 2-epimerase" evidence="6">
    <location>
        <begin position="25"/>
        <end position="363"/>
    </location>
</feature>
<sequence length="369" mass="41427">MERMKKVMLVFGTRPEAIKMAPVVKALEAREGVEPIVVVTAQHREMLDQVLELFQIVPDHDLDLMRPRQTLEEMTARILNAMRRVLEKEQPDLVLVHGDTTTTFAASLAAFYQQIPVGHVEAGLRTYQKYAPFPEEMNRQLTGVLADFHFAPTDQAAENLRREHKQTPIIVTGNTVIDALKTTVSSDYTHQVLTDLEASGHKLILLTVHRRENHLQLSQIFDAIERLAETHADIEIVYPVHPNPIVLEAAEQLKHHPRIHLIDPLDVFDFHNLAARATFILTDSGGIQEEAPSLGVPVLVLRETTERPEGVAAGTLKLVGTNTERIFEMSHRLLTDEETYREMAQAGNPYGDGHAAERIVDAIMSEVPV</sequence>
<evidence type="ECO:0000256" key="1">
    <source>
        <dbReference type="ARBA" id="ARBA00023235"/>
    </source>
</evidence>
<evidence type="ECO:0000259" key="6">
    <source>
        <dbReference type="Pfam" id="PF02350"/>
    </source>
</evidence>
<dbReference type="PANTHER" id="PTHR43174">
    <property type="entry name" value="UDP-N-ACETYLGLUCOSAMINE 2-EPIMERASE"/>
    <property type="match status" value="1"/>
</dbReference>
<gene>
    <name evidence="7" type="primary">mnaA</name>
    <name evidence="7" type="ORF">EXIGUO9Y_360331</name>
</gene>
<comment type="similarity">
    <text evidence="2 5">Belongs to the UDP-N-acetylglucosamine 2-epimerase family.</text>
</comment>
<proteinExistence type="inferred from homology"/>
<keyword evidence="8" id="KW-1185">Reference proteome</keyword>
<evidence type="ECO:0000256" key="5">
    <source>
        <dbReference type="RuleBase" id="RU003513"/>
    </source>
</evidence>
<dbReference type="CDD" id="cd03786">
    <property type="entry name" value="GTB_UDP-GlcNAc_2-Epimerase"/>
    <property type="match status" value="1"/>
</dbReference>
<dbReference type="EMBL" id="CABWKQ010000030">
    <property type="protein sequence ID" value="VWX38054.1"/>
    <property type="molecule type" value="Genomic_DNA"/>
</dbReference>
<accession>A0A653IGW0</accession>
<protein>
    <recommendedName>
        <fullName evidence="3">UDP-N-acetylglucosamine 2-epimerase (non-hydrolyzing)</fullName>
        <ecNumber evidence="3">5.1.3.14</ecNumber>
    </recommendedName>
    <alternativeName>
        <fullName evidence="4">UDP-GlcNAc-2-epimerase</fullName>
    </alternativeName>
</protein>
<dbReference type="NCBIfam" id="TIGR00236">
    <property type="entry name" value="wecB"/>
    <property type="match status" value="1"/>
</dbReference>
<evidence type="ECO:0000256" key="4">
    <source>
        <dbReference type="ARBA" id="ARBA00079400"/>
    </source>
</evidence>
<dbReference type="SUPFAM" id="SSF53756">
    <property type="entry name" value="UDP-Glycosyltransferase/glycogen phosphorylase"/>
    <property type="match status" value="1"/>
</dbReference>
<dbReference type="Proteomes" id="UP000439752">
    <property type="component" value="Unassembled WGS sequence"/>
</dbReference>
<dbReference type="Pfam" id="PF02350">
    <property type="entry name" value="Epimerase_2"/>
    <property type="match status" value="1"/>
</dbReference>
<dbReference type="FunFam" id="3.40.50.2000:FF:000043">
    <property type="entry name" value="UDP-N-acetylglucosamine 2-epimerase"/>
    <property type="match status" value="1"/>
</dbReference>
<name>A0A653IGW0_9BACL</name>
<dbReference type="InterPro" id="IPR003331">
    <property type="entry name" value="UDP_GlcNAc_Epimerase_2_dom"/>
</dbReference>
<evidence type="ECO:0000256" key="3">
    <source>
        <dbReference type="ARBA" id="ARBA00038858"/>
    </source>
</evidence>
<keyword evidence="1 5" id="KW-0413">Isomerase</keyword>